<dbReference type="AlphaFoldDB" id="A0A7V3ZUV8"/>
<dbReference type="PANTHER" id="PTHR42698:SF1">
    <property type="entry name" value="GTPASE ERA, MITOCHONDRIAL"/>
    <property type="match status" value="1"/>
</dbReference>
<evidence type="ECO:0000256" key="4">
    <source>
        <dbReference type="ARBA" id="ARBA00022884"/>
    </source>
</evidence>
<evidence type="ECO:0000256" key="6">
    <source>
        <dbReference type="HAMAP-Rule" id="MF_00367"/>
    </source>
</evidence>
<feature type="region of interest" description="G3" evidence="7">
    <location>
        <begin position="57"/>
        <end position="60"/>
    </location>
</feature>
<dbReference type="CDD" id="cd22534">
    <property type="entry name" value="KH-II_Era"/>
    <property type="match status" value="1"/>
</dbReference>
<feature type="domain" description="KH type-2" evidence="9">
    <location>
        <begin position="199"/>
        <end position="276"/>
    </location>
</feature>
<keyword evidence="6" id="KW-0963">Cytoplasm</keyword>
<organism evidence="11">
    <name type="scientific">candidate division WOR-3 bacterium</name>
    <dbReference type="NCBI Taxonomy" id="2052148"/>
    <lineage>
        <taxon>Bacteria</taxon>
        <taxon>Bacteria division WOR-3</taxon>
    </lineage>
</organism>
<feature type="region of interest" description="G4" evidence="7">
    <location>
        <begin position="119"/>
        <end position="122"/>
    </location>
</feature>
<dbReference type="InterPro" id="IPR005662">
    <property type="entry name" value="GTPase_Era-like"/>
</dbReference>
<dbReference type="InterPro" id="IPR027417">
    <property type="entry name" value="P-loop_NTPase"/>
</dbReference>
<evidence type="ECO:0000259" key="10">
    <source>
        <dbReference type="PROSITE" id="PS51713"/>
    </source>
</evidence>
<dbReference type="FunFam" id="3.30.300.20:FF:000003">
    <property type="entry name" value="GTPase Era"/>
    <property type="match status" value="1"/>
</dbReference>
<evidence type="ECO:0000256" key="7">
    <source>
        <dbReference type="PROSITE-ProRule" id="PRU01050"/>
    </source>
</evidence>
<dbReference type="EMBL" id="DTDR01000087">
    <property type="protein sequence ID" value="HGK63604.1"/>
    <property type="molecule type" value="Genomic_DNA"/>
</dbReference>
<dbReference type="GO" id="GO:0070181">
    <property type="term" value="F:small ribosomal subunit rRNA binding"/>
    <property type="evidence" value="ECO:0007669"/>
    <property type="project" value="UniProtKB-UniRule"/>
</dbReference>
<dbReference type="GO" id="GO:0043024">
    <property type="term" value="F:ribosomal small subunit binding"/>
    <property type="evidence" value="ECO:0007669"/>
    <property type="project" value="TreeGrafter"/>
</dbReference>
<keyword evidence="6" id="KW-0699">rRNA-binding</keyword>
<name>A0A7V3ZUV8_UNCW3</name>
<evidence type="ECO:0000256" key="2">
    <source>
        <dbReference type="ARBA" id="ARBA00020484"/>
    </source>
</evidence>
<dbReference type="Pfam" id="PF07650">
    <property type="entry name" value="KH_2"/>
    <property type="match status" value="1"/>
</dbReference>
<dbReference type="NCBIfam" id="TIGR00436">
    <property type="entry name" value="era"/>
    <property type="match status" value="1"/>
</dbReference>
<dbReference type="InterPro" id="IPR005225">
    <property type="entry name" value="Small_GTP-bd"/>
</dbReference>
<dbReference type="SUPFAM" id="SSF54814">
    <property type="entry name" value="Prokaryotic type KH domain (KH-domain type II)"/>
    <property type="match status" value="1"/>
</dbReference>
<dbReference type="Gene3D" id="3.40.50.300">
    <property type="entry name" value="P-loop containing nucleotide triphosphate hydrolases"/>
    <property type="match status" value="1"/>
</dbReference>
<sequence>MKVGYCGILGKPNVGKSLLLNRLLNTPISIVSPKPQTTRHKILGILSENDYQIIFLDTPGLLKPKYLLHEFMTKEIDESLESSDIVLFVCEPFGPPDDLENEIISKIKEKNKPTLIVINKIDLVKKDFILPLIDTYNQMGFSEIYPISALKNMGIEELKEGIVKHLKEGDPYYETDMISEKNERFFVSEFIREAIFNLYGEEIPYCTTVEVEEFKEREGGKDYIRATIYVEKPSQKKIIIGKDGKALKKLGTMARKRIEAFLGKEVYLELWVRVKENWRKDAQFIKKTIYGL</sequence>
<dbReference type="HAMAP" id="MF_00367">
    <property type="entry name" value="GTPase_Era"/>
    <property type="match status" value="1"/>
</dbReference>
<dbReference type="InterPro" id="IPR006073">
    <property type="entry name" value="GTP-bd"/>
</dbReference>
<dbReference type="CDD" id="cd04163">
    <property type="entry name" value="Era"/>
    <property type="match status" value="1"/>
</dbReference>
<feature type="binding site" evidence="6">
    <location>
        <begin position="119"/>
        <end position="122"/>
    </location>
    <ligand>
        <name>GTP</name>
        <dbReference type="ChEBI" id="CHEBI:37565"/>
    </ligand>
</feature>
<comment type="function">
    <text evidence="6">An essential GTPase that binds both GDP and GTP, with rapid nucleotide exchange. Plays a role in 16S rRNA processing and 30S ribosomal subunit biogenesis and possibly also in cell cycle regulation and energy metabolism.</text>
</comment>
<dbReference type="NCBIfam" id="NF000908">
    <property type="entry name" value="PRK00089.1"/>
    <property type="match status" value="1"/>
</dbReference>
<dbReference type="SUPFAM" id="SSF52540">
    <property type="entry name" value="P-loop containing nucleoside triphosphate hydrolases"/>
    <property type="match status" value="1"/>
</dbReference>
<reference evidence="11" key="1">
    <citation type="journal article" date="2020" name="mSystems">
        <title>Genome- and Community-Level Interaction Insights into Carbon Utilization and Element Cycling Functions of Hydrothermarchaeota in Hydrothermal Sediment.</title>
        <authorList>
            <person name="Zhou Z."/>
            <person name="Liu Y."/>
            <person name="Xu W."/>
            <person name="Pan J."/>
            <person name="Luo Z.H."/>
            <person name="Li M."/>
        </authorList>
    </citation>
    <scope>NUCLEOTIDE SEQUENCE [LARGE SCALE GENOMIC DNA]</scope>
    <source>
        <strain evidence="11">SpSt-697</strain>
    </source>
</reference>
<feature type="region of interest" description="G1" evidence="7">
    <location>
        <begin position="10"/>
        <end position="17"/>
    </location>
</feature>
<dbReference type="InterPro" id="IPR030388">
    <property type="entry name" value="G_ERA_dom"/>
</dbReference>
<protein>
    <recommendedName>
        <fullName evidence="2 6">GTPase Era</fullName>
    </recommendedName>
</protein>
<accession>A0A7V3ZUV8</accession>
<dbReference type="PROSITE" id="PS51713">
    <property type="entry name" value="G_ERA"/>
    <property type="match status" value="1"/>
</dbReference>
<dbReference type="PROSITE" id="PS50823">
    <property type="entry name" value="KH_TYPE_2"/>
    <property type="match status" value="1"/>
</dbReference>
<comment type="similarity">
    <text evidence="1 6 7 8">Belongs to the TRAFAC class TrmE-Era-EngA-EngB-Septin-like GTPase superfamily. Era GTPase family.</text>
</comment>
<keyword evidence="6" id="KW-0472">Membrane</keyword>
<evidence type="ECO:0000313" key="11">
    <source>
        <dbReference type="EMBL" id="HGK63604.1"/>
    </source>
</evidence>
<evidence type="ECO:0000256" key="8">
    <source>
        <dbReference type="RuleBase" id="RU003761"/>
    </source>
</evidence>
<evidence type="ECO:0000256" key="3">
    <source>
        <dbReference type="ARBA" id="ARBA00022741"/>
    </source>
</evidence>
<proteinExistence type="inferred from homology"/>
<feature type="binding site" evidence="6">
    <location>
        <begin position="57"/>
        <end position="61"/>
    </location>
    <ligand>
        <name>GTP</name>
        <dbReference type="ChEBI" id="CHEBI:37565"/>
    </ligand>
</feature>
<comment type="subcellular location">
    <subcellularLocation>
        <location evidence="6">Cytoplasm</location>
    </subcellularLocation>
    <subcellularLocation>
        <location evidence="6">Cell membrane</location>
        <topology evidence="6">Peripheral membrane protein</topology>
    </subcellularLocation>
</comment>
<feature type="binding site" evidence="6">
    <location>
        <begin position="10"/>
        <end position="17"/>
    </location>
    <ligand>
        <name>GTP</name>
        <dbReference type="ChEBI" id="CHEBI:37565"/>
    </ligand>
</feature>
<gene>
    <name evidence="6" type="primary">era</name>
    <name evidence="11" type="ORF">ENU74_03315</name>
</gene>
<feature type="region of interest" description="G2" evidence="7">
    <location>
        <begin position="36"/>
        <end position="40"/>
    </location>
</feature>
<evidence type="ECO:0000256" key="1">
    <source>
        <dbReference type="ARBA" id="ARBA00007921"/>
    </source>
</evidence>
<keyword evidence="6" id="KW-1003">Cell membrane</keyword>
<keyword evidence="3 6" id="KW-0547">Nucleotide-binding</keyword>
<dbReference type="GO" id="GO:0003924">
    <property type="term" value="F:GTPase activity"/>
    <property type="evidence" value="ECO:0007669"/>
    <property type="project" value="UniProtKB-UniRule"/>
</dbReference>
<feature type="domain" description="Era-type G" evidence="10">
    <location>
        <begin position="2"/>
        <end position="168"/>
    </location>
</feature>
<comment type="subunit">
    <text evidence="6">Monomer.</text>
</comment>
<keyword evidence="5 6" id="KW-0342">GTP-binding</keyword>
<keyword evidence="6" id="KW-0690">Ribosome biogenesis</keyword>
<comment type="caution">
    <text evidence="11">The sequence shown here is derived from an EMBL/GenBank/DDBJ whole genome shotgun (WGS) entry which is preliminary data.</text>
</comment>
<dbReference type="GO" id="GO:0005525">
    <property type="term" value="F:GTP binding"/>
    <property type="evidence" value="ECO:0007669"/>
    <property type="project" value="UniProtKB-UniRule"/>
</dbReference>
<dbReference type="InterPro" id="IPR009019">
    <property type="entry name" value="KH_sf_prok-type"/>
</dbReference>
<evidence type="ECO:0000259" key="9">
    <source>
        <dbReference type="PROSITE" id="PS50823"/>
    </source>
</evidence>
<dbReference type="InterPro" id="IPR015946">
    <property type="entry name" value="KH_dom-like_a/b"/>
</dbReference>
<dbReference type="NCBIfam" id="TIGR00231">
    <property type="entry name" value="small_GTP"/>
    <property type="match status" value="1"/>
</dbReference>
<feature type="region of interest" description="G5" evidence="7">
    <location>
        <begin position="147"/>
        <end position="149"/>
    </location>
</feature>
<keyword evidence="4 6" id="KW-0694">RNA-binding</keyword>
<dbReference type="PANTHER" id="PTHR42698">
    <property type="entry name" value="GTPASE ERA"/>
    <property type="match status" value="1"/>
</dbReference>
<dbReference type="InterPro" id="IPR004044">
    <property type="entry name" value="KH_dom_type_2"/>
</dbReference>
<dbReference type="Pfam" id="PF01926">
    <property type="entry name" value="MMR_HSR1"/>
    <property type="match status" value="1"/>
</dbReference>
<dbReference type="GO" id="GO:0000028">
    <property type="term" value="P:ribosomal small subunit assembly"/>
    <property type="evidence" value="ECO:0007669"/>
    <property type="project" value="TreeGrafter"/>
</dbReference>
<dbReference type="GO" id="GO:0005829">
    <property type="term" value="C:cytosol"/>
    <property type="evidence" value="ECO:0007669"/>
    <property type="project" value="TreeGrafter"/>
</dbReference>
<dbReference type="Gene3D" id="3.30.300.20">
    <property type="match status" value="1"/>
</dbReference>
<evidence type="ECO:0000256" key="5">
    <source>
        <dbReference type="ARBA" id="ARBA00023134"/>
    </source>
</evidence>
<dbReference type="GO" id="GO:0005886">
    <property type="term" value="C:plasma membrane"/>
    <property type="evidence" value="ECO:0007669"/>
    <property type="project" value="UniProtKB-SubCell"/>
</dbReference>